<dbReference type="GeneID" id="115471199"/>
<evidence type="ECO:0000256" key="1">
    <source>
        <dbReference type="ARBA" id="ARBA00004613"/>
    </source>
</evidence>
<evidence type="ECO:0000256" key="5">
    <source>
        <dbReference type="SAM" id="SignalP"/>
    </source>
</evidence>
<evidence type="ECO:0000256" key="2">
    <source>
        <dbReference type="ARBA" id="ARBA00010352"/>
    </source>
</evidence>
<evidence type="ECO:0000313" key="6">
    <source>
        <dbReference type="Proteomes" id="UP000515156"/>
    </source>
</evidence>
<feature type="signal peptide" evidence="5">
    <location>
        <begin position="1"/>
        <end position="20"/>
    </location>
</feature>
<comment type="similarity">
    <text evidence="2">Belongs to the beta-microseminoprotein family.</text>
</comment>
<reference evidence="7" key="1">
    <citation type="submission" date="2025-08" db="UniProtKB">
        <authorList>
            <consortium name="RefSeq"/>
        </authorList>
    </citation>
    <scope>IDENTIFICATION</scope>
</reference>
<dbReference type="Gene3D" id="2.10.70.10">
    <property type="entry name" value="Complement Module, domain 1"/>
    <property type="match status" value="1"/>
</dbReference>
<organism evidence="6 7">
    <name type="scientific">Microcaecilia unicolor</name>
    <dbReference type="NCBI Taxonomy" id="1415580"/>
    <lineage>
        <taxon>Eukaryota</taxon>
        <taxon>Metazoa</taxon>
        <taxon>Chordata</taxon>
        <taxon>Craniata</taxon>
        <taxon>Vertebrata</taxon>
        <taxon>Euteleostomi</taxon>
        <taxon>Amphibia</taxon>
        <taxon>Gymnophiona</taxon>
        <taxon>Siphonopidae</taxon>
        <taxon>Microcaecilia</taxon>
    </lineage>
</organism>
<dbReference type="Pfam" id="PF05825">
    <property type="entry name" value="PSP94"/>
    <property type="match status" value="1"/>
</dbReference>
<dbReference type="InParanoid" id="A0A6P7YCJ2"/>
<evidence type="ECO:0000313" key="7">
    <source>
        <dbReference type="RefSeq" id="XP_030060760.1"/>
    </source>
</evidence>
<proteinExistence type="inferred from homology"/>
<evidence type="ECO:0000256" key="3">
    <source>
        <dbReference type="ARBA" id="ARBA00022525"/>
    </source>
</evidence>
<dbReference type="PANTHER" id="PTHR10500:SF7">
    <property type="entry name" value="BETA-MICROSEMINOPROTEIN"/>
    <property type="match status" value="1"/>
</dbReference>
<gene>
    <name evidence="7" type="primary">LOC115471199</name>
</gene>
<dbReference type="AlphaFoldDB" id="A0A6P7YCJ2"/>
<keyword evidence="4" id="KW-1015">Disulfide bond</keyword>
<dbReference type="OrthoDB" id="6076852at2759"/>
<keyword evidence="5" id="KW-0732">Signal</keyword>
<dbReference type="Gene3D" id="2.20.25.590">
    <property type="match status" value="1"/>
</dbReference>
<accession>A0A6P7YCJ2</accession>
<sequence>MKCVWIITLAFGICISLCDGSCFHSEPKLELDSNGIPIIPTTCVEKDGTRHDLETTWVSNCMDCSCGTDGSLSCCTNFPTPAGYDKENCKAVFDKNSCSYTVVKKDDPNKACEVTIYVG</sequence>
<dbReference type="GO" id="GO:0005576">
    <property type="term" value="C:extracellular region"/>
    <property type="evidence" value="ECO:0007669"/>
    <property type="project" value="UniProtKB-SubCell"/>
</dbReference>
<evidence type="ECO:0000256" key="4">
    <source>
        <dbReference type="ARBA" id="ARBA00023157"/>
    </source>
</evidence>
<keyword evidence="6" id="KW-1185">Reference proteome</keyword>
<feature type="chain" id="PRO_5027789759" evidence="5">
    <location>
        <begin position="21"/>
        <end position="119"/>
    </location>
</feature>
<dbReference type="FunCoup" id="A0A6P7YCJ2">
    <property type="interactions" value="58"/>
</dbReference>
<dbReference type="Proteomes" id="UP000515156">
    <property type="component" value="Chromosome 5"/>
</dbReference>
<name>A0A6P7YCJ2_9AMPH</name>
<comment type="subcellular location">
    <subcellularLocation>
        <location evidence="1">Secreted</location>
    </subcellularLocation>
</comment>
<dbReference type="KEGG" id="muo:115471199"/>
<protein>
    <submittedName>
        <fullName evidence="7">Beta-microseminoprotein-like</fullName>
    </submittedName>
</protein>
<dbReference type="RefSeq" id="XP_030060760.1">
    <property type="nucleotide sequence ID" value="XM_030204900.1"/>
</dbReference>
<keyword evidence="3" id="KW-0964">Secreted</keyword>
<dbReference type="PANTHER" id="PTHR10500">
    <property type="entry name" value="BETA-MICROSEMINOPROTEIN"/>
    <property type="match status" value="1"/>
</dbReference>
<dbReference type="InterPro" id="IPR008735">
    <property type="entry name" value="PSP94"/>
</dbReference>